<reference evidence="5 6" key="1">
    <citation type="journal article" date="2010" name="Stand. Genomic Sci.">
        <title>Complete genome sequence of Intrasporangium calvum type strain (7 KIP).</title>
        <authorList>
            <person name="Del Rio T.G."/>
            <person name="Chertkov O."/>
            <person name="Yasawong M."/>
            <person name="Lucas S."/>
            <person name="Deshpande S."/>
            <person name="Cheng J.F."/>
            <person name="Detter C."/>
            <person name="Tapia R."/>
            <person name="Han C."/>
            <person name="Goodwin L."/>
            <person name="Pitluck S."/>
            <person name="Liolios K."/>
            <person name="Ivanova N."/>
            <person name="Mavromatis K."/>
            <person name="Pati A."/>
            <person name="Chen A."/>
            <person name="Palaniappan K."/>
            <person name="Land M."/>
            <person name="Hauser L."/>
            <person name="Chang Y.J."/>
            <person name="Jeffries C.D."/>
            <person name="Rohde M."/>
            <person name="Pukall R."/>
            <person name="Sikorski J."/>
            <person name="Goker M."/>
            <person name="Woyke T."/>
            <person name="Bristow J."/>
            <person name="Eisen J.A."/>
            <person name="Markowitz V."/>
            <person name="Hugenholtz P."/>
            <person name="Kyrpides N.C."/>
            <person name="Klenk H.P."/>
            <person name="Lapidus A."/>
        </authorList>
    </citation>
    <scope>NUCLEOTIDE SEQUENCE [LARGE SCALE GENOMIC DNA]</scope>
    <source>
        <strain evidence="6">ATCC 23552 / DSM 43043 / JCM 3097 / NBRC 12989 / 7 KIP</strain>
    </source>
</reference>
<keyword evidence="2" id="KW-0547">Nucleotide-binding</keyword>
<proteinExistence type="inferred from homology"/>
<dbReference type="eggNOG" id="COG0737">
    <property type="taxonomic scope" value="Bacteria"/>
</dbReference>
<dbReference type="EMBL" id="CP002343">
    <property type="protein sequence ID" value="ADU49724.1"/>
    <property type="molecule type" value="Genomic_DNA"/>
</dbReference>
<evidence type="ECO:0000256" key="1">
    <source>
        <dbReference type="ARBA" id="ARBA00022729"/>
    </source>
</evidence>
<dbReference type="InterPro" id="IPR008334">
    <property type="entry name" value="5'-Nucleotdase_C"/>
</dbReference>
<dbReference type="GO" id="GO:0008253">
    <property type="term" value="F:5'-nucleotidase activity"/>
    <property type="evidence" value="ECO:0007669"/>
    <property type="project" value="TreeGrafter"/>
</dbReference>
<name>E6SDP3_INTC7</name>
<dbReference type="STRING" id="710696.Intca_3240"/>
<keyword evidence="1 2" id="KW-0732">Signal</keyword>
<dbReference type="PANTHER" id="PTHR11575">
    <property type="entry name" value="5'-NUCLEOTIDASE-RELATED"/>
    <property type="match status" value="1"/>
</dbReference>
<dbReference type="Pfam" id="PF02872">
    <property type="entry name" value="5_nucleotid_C"/>
    <property type="match status" value="1"/>
</dbReference>
<accession>E6SDP3</accession>
<dbReference type="Gene3D" id="3.60.21.10">
    <property type="match status" value="1"/>
</dbReference>
<sequence length="578" mass="60556">MTHRISRVVAVGAAALLGATALAVSPAQAKNDKPKPNPSATMSVQLLSFNDYHGHLEAKNNETGPIGGVDVGGAEYLASTLAELRAGHSNTATVAAGDLIGGSTFLSGMFHDEPAVETLNAMGLDVSSVGNHEFDEGTAELLRMQQGGCHPEDGCYFPDQPYAGADFQWLAANVIRKDNGQPLLPATWVKKFDGVKVGFIGMTLKATPTLVSPKGVASVDFKDEVETANKQAAILKQQGVEAIVVLLHEGGYQEGTYNECKGITDPIVQIAAQLDPEIDSVITGHTHQAYICQIPDPDGVDRLVTSAASYGRVVTETNLVIDRRNKDVVRSASSATNHLVARAAVQADATQTAILAKWNELAGPIKGEVVGSVAEDITGDAGGNRGIETPMADLVADSILWGTDDANEGGAQISFMNVGGVRGSFVYDAITNGEAPGEITYEEAYLVAPFGNLLVSMDLTGAQIKTVLEQQYQPVSARGSRPMLALGVSEGFTYEWDASQPQGSRVVNGTMALNGVPLDLNATYRVSTLNFLADGGDLFTGFTDGTNIVGGPEDLANLVSFLKANPGLTAPDSRVAGL</sequence>
<dbReference type="GO" id="GO:0030288">
    <property type="term" value="C:outer membrane-bounded periplasmic space"/>
    <property type="evidence" value="ECO:0007669"/>
    <property type="project" value="TreeGrafter"/>
</dbReference>
<dbReference type="SUPFAM" id="SSF55816">
    <property type="entry name" value="5'-nucleotidase (syn. UDP-sugar hydrolase), C-terminal domain"/>
    <property type="match status" value="1"/>
</dbReference>
<evidence type="ECO:0000259" key="3">
    <source>
        <dbReference type="Pfam" id="PF00149"/>
    </source>
</evidence>
<dbReference type="GO" id="GO:0000166">
    <property type="term" value="F:nucleotide binding"/>
    <property type="evidence" value="ECO:0007669"/>
    <property type="project" value="UniProtKB-KW"/>
</dbReference>
<dbReference type="Pfam" id="PF00149">
    <property type="entry name" value="Metallophos"/>
    <property type="match status" value="1"/>
</dbReference>
<protein>
    <submittedName>
        <fullName evidence="5">5'-Nucleotidase domain-containing protein</fullName>
    </submittedName>
</protein>
<keyword evidence="6" id="KW-1185">Reference proteome</keyword>
<feature type="chain" id="PRO_5003208993" evidence="2">
    <location>
        <begin position="30"/>
        <end position="578"/>
    </location>
</feature>
<dbReference type="KEGG" id="ica:Intca_3240"/>
<feature type="domain" description="5'-Nucleotidase C-terminal" evidence="4">
    <location>
        <begin position="371"/>
        <end position="543"/>
    </location>
</feature>
<organism evidence="5 6">
    <name type="scientific">Intrasporangium calvum (strain ATCC 23552 / DSM 43043 / JCM 3097 / NBRC 12989 / NCIMB 10167 / NRRL B-3866 / 7 KIP)</name>
    <dbReference type="NCBI Taxonomy" id="710696"/>
    <lineage>
        <taxon>Bacteria</taxon>
        <taxon>Bacillati</taxon>
        <taxon>Actinomycetota</taxon>
        <taxon>Actinomycetes</taxon>
        <taxon>Micrococcales</taxon>
        <taxon>Intrasporangiaceae</taxon>
        <taxon>Intrasporangium</taxon>
    </lineage>
</organism>
<dbReference type="AlphaFoldDB" id="E6SDP3"/>
<dbReference type="PANTHER" id="PTHR11575:SF24">
    <property type="entry name" value="5'-NUCLEOTIDASE"/>
    <property type="match status" value="1"/>
</dbReference>
<dbReference type="RefSeq" id="WP_013494036.1">
    <property type="nucleotide sequence ID" value="NC_014830.1"/>
</dbReference>
<gene>
    <name evidence="5" type="ordered locus">Intca_3240</name>
</gene>
<feature type="domain" description="Calcineurin-like phosphoesterase" evidence="3">
    <location>
        <begin position="49"/>
        <end position="288"/>
    </location>
</feature>
<dbReference type="Proteomes" id="UP000008914">
    <property type="component" value="Chromosome"/>
</dbReference>
<evidence type="ECO:0000313" key="5">
    <source>
        <dbReference type="EMBL" id="ADU49724.1"/>
    </source>
</evidence>
<dbReference type="GO" id="GO:0008768">
    <property type="term" value="F:UDP-sugar diphosphatase activity"/>
    <property type="evidence" value="ECO:0007669"/>
    <property type="project" value="TreeGrafter"/>
</dbReference>
<keyword evidence="2" id="KW-0378">Hydrolase</keyword>
<dbReference type="HOGENOM" id="CLU_005854_5_2_11"/>
<evidence type="ECO:0000313" key="6">
    <source>
        <dbReference type="Proteomes" id="UP000008914"/>
    </source>
</evidence>
<dbReference type="SUPFAM" id="SSF56300">
    <property type="entry name" value="Metallo-dependent phosphatases"/>
    <property type="match status" value="1"/>
</dbReference>
<dbReference type="PRINTS" id="PR01607">
    <property type="entry name" value="APYRASEFAMLY"/>
</dbReference>
<dbReference type="InterPro" id="IPR036907">
    <property type="entry name" value="5'-Nucleotdase_C_sf"/>
</dbReference>
<dbReference type="GO" id="GO:0009166">
    <property type="term" value="P:nucleotide catabolic process"/>
    <property type="evidence" value="ECO:0007669"/>
    <property type="project" value="InterPro"/>
</dbReference>
<dbReference type="InterPro" id="IPR006179">
    <property type="entry name" value="5_nucleotidase/apyrase"/>
</dbReference>
<dbReference type="InterPro" id="IPR029052">
    <property type="entry name" value="Metallo-depent_PP-like"/>
</dbReference>
<comment type="similarity">
    <text evidence="2">Belongs to the 5'-nucleotidase family.</text>
</comment>
<evidence type="ECO:0000256" key="2">
    <source>
        <dbReference type="RuleBase" id="RU362119"/>
    </source>
</evidence>
<dbReference type="Gene3D" id="3.90.780.10">
    <property type="entry name" value="5'-Nucleotidase, C-terminal domain"/>
    <property type="match status" value="1"/>
</dbReference>
<dbReference type="InterPro" id="IPR004843">
    <property type="entry name" value="Calcineurin-like_PHP"/>
</dbReference>
<feature type="signal peptide" evidence="2">
    <location>
        <begin position="1"/>
        <end position="29"/>
    </location>
</feature>
<evidence type="ECO:0000259" key="4">
    <source>
        <dbReference type="Pfam" id="PF02872"/>
    </source>
</evidence>